<evidence type="ECO:0000313" key="3">
    <source>
        <dbReference type="Proteomes" id="UP000279284"/>
    </source>
</evidence>
<keyword evidence="1" id="KW-0472">Membrane</keyword>
<dbReference type="Proteomes" id="UP000279284">
    <property type="component" value="Chromosome"/>
</dbReference>
<organism evidence="2 3">
    <name type="scientific">Neisseria canis</name>
    <dbReference type="NCBI Taxonomy" id="493"/>
    <lineage>
        <taxon>Bacteria</taxon>
        <taxon>Pseudomonadati</taxon>
        <taxon>Pseudomonadota</taxon>
        <taxon>Betaproteobacteria</taxon>
        <taxon>Neisseriales</taxon>
        <taxon>Neisseriaceae</taxon>
        <taxon>Neisseria</taxon>
    </lineage>
</organism>
<dbReference type="AlphaFoldDB" id="A0A1X3CYF1"/>
<dbReference type="EMBL" id="LR134313">
    <property type="protein sequence ID" value="VEF03465.1"/>
    <property type="molecule type" value="Genomic_DNA"/>
</dbReference>
<name>A0A1X3CYF1_9NEIS</name>
<dbReference type="InterPro" id="IPR011723">
    <property type="entry name" value="Znf/thioredoxin_put"/>
</dbReference>
<keyword evidence="1" id="KW-0812">Transmembrane</keyword>
<dbReference type="OrthoDB" id="5294582at2"/>
<dbReference type="NCBIfam" id="TIGR02098">
    <property type="entry name" value="MJ0042_CXXC"/>
    <property type="match status" value="1"/>
</dbReference>
<dbReference type="STRING" id="493.BWD07_04775"/>
<gene>
    <name evidence="2" type="ORF">NCTC10296_02331</name>
</gene>
<reference evidence="2 3" key="1">
    <citation type="submission" date="2018-12" db="EMBL/GenBank/DDBJ databases">
        <authorList>
            <consortium name="Pathogen Informatics"/>
        </authorList>
    </citation>
    <scope>NUCLEOTIDE SEQUENCE [LARGE SCALE GENOMIC DNA]</scope>
    <source>
        <strain evidence="2 3">NCTC10296</strain>
    </source>
</reference>
<evidence type="ECO:0000313" key="2">
    <source>
        <dbReference type="EMBL" id="VEF03465.1"/>
    </source>
</evidence>
<keyword evidence="3" id="KW-1185">Reference proteome</keyword>
<keyword evidence="1" id="KW-1133">Transmembrane helix</keyword>
<feature type="transmembrane region" description="Helical" evidence="1">
    <location>
        <begin position="111"/>
        <end position="131"/>
    </location>
</feature>
<evidence type="ECO:0000256" key="1">
    <source>
        <dbReference type="SAM" id="Phobius"/>
    </source>
</evidence>
<dbReference type="KEGG" id="nci:NCTC10296_02331"/>
<proteinExistence type="predicted"/>
<dbReference type="RefSeq" id="WP_085416245.1">
    <property type="nucleotide sequence ID" value="NZ_CAUJPY010000020.1"/>
</dbReference>
<accession>A0A1X3CYF1</accession>
<protein>
    <submittedName>
        <fullName evidence="2">MJ0042 family finger-like domain</fullName>
    </submittedName>
</protein>
<sequence length="133" mass="14874">MPLCVCPHCSTQLWVKDSQLNLAQGYVVCRTCQGLFQARSHTRPTPENFNPDLFPSAGSDTKLVHKIGPQVRAQRQLSRQEIAELLDSLLNQQNRAPAALPPPPQAKETNWTLPCMVALTVLIIQIFYLTIIL</sequence>